<feature type="region of interest" description="Disordered" evidence="1">
    <location>
        <begin position="29"/>
        <end position="95"/>
    </location>
</feature>
<dbReference type="EMBL" id="CP016283">
    <property type="protein sequence ID" value="ANP74772.1"/>
    <property type="molecule type" value="Genomic_DNA"/>
</dbReference>
<organism evidence="3 4">
    <name type="scientific">Cryobacterium arcticum</name>
    <dbReference type="NCBI Taxonomy" id="670052"/>
    <lineage>
        <taxon>Bacteria</taxon>
        <taxon>Bacillati</taxon>
        <taxon>Actinomycetota</taxon>
        <taxon>Actinomycetes</taxon>
        <taxon>Micrococcales</taxon>
        <taxon>Microbacteriaceae</taxon>
        <taxon>Cryobacterium</taxon>
    </lineage>
</organism>
<reference evidence="3 4" key="1">
    <citation type="submission" date="2016-06" db="EMBL/GenBank/DDBJ databases">
        <title>Genome sequencing of Cryobacterium arcticum PAMC 27867.</title>
        <authorList>
            <person name="Lee J."/>
            <person name="Kim O.-S."/>
        </authorList>
    </citation>
    <scope>NUCLEOTIDE SEQUENCE [LARGE SCALE GENOMIC DNA]</scope>
    <source>
        <strain evidence="3 4">PAMC 27867</strain>
        <plasmid evidence="4">pp27867_1</plasmid>
    </source>
</reference>
<evidence type="ECO:0000256" key="1">
    <source>
        <dbReference type="SAM" id="MobiDB-lite"/>
    </source>
</evidence>
<sequence length="95" mass="9285" precursor="true">MEKKTKIVGGSVAIIALALAGGLSLTGAALATPSAPTSTHSVVSDGDGETADDAGTEVEDGTNDGETADETGTESTTEDTSDDINGVAVEDGTQD</sequence>
<gene>
    <name evidence="3" type="ORF">PA27867_3858</name>
</gene>
<dbReference type="KEGG" id="cart:PA27867_3858"/>
<feature type="compositionally biased region" description="Low complexity" evidence="1">
    <location>
        <begin position="29"/>
        <end position="39"/>
    </location>
</feature>
<keyword evidence="2" id="KW-0732">Signal</keyword>
<protein>
    <submittedName>
        <fullName evidence="3">Uncharacterized protein</fullName>
    </submittedName>
</protein>
<evidence type="ECO:0000313" key="4">
    <source>
        <dbReference type="Proteomes" id="UP000092582"/>
    </source>
</evidence>
<keyword evidence="3" id="KW-0614">Plasmid</keyword>
<name>A0A1B1BQ45_9MICO</name>
<dbReference type="AlphaFoldDB" id="A0A1B1BQ45"/>
<accession>A0A1B1BQ45</accession>
<evidence type="ECO:0000256" key="2">
    <source>
        <dbReference type="SAM" id="SignalP"/>
    </source>
</evidence>
<dbReference type="RefSeq" id="WP_066600432.1">
    <property type="nucleotide sequence ID" value="NZ_CP016283.1"/>
</dbReference>
<feature type="signal peptide" evidence="2">
    <location>
        <begin position="1"/>
        <end position="31"/>
    </location>
</feature>
<feature type="compositionally biased region" description="Acidic residues" evidence="1">
    <location>
        <begin position="46"/>
        <end position="82"/>
    </location>
</feature>
<feature type="chain" id="PRO_5008520053" evidence="2">
    <location>
        <begin position="32"/>
        <end position="95"/>
    </location>
</feature>
<dbReference type="Proteomes" id="UP000092582">
    <property type="component" value="Plasmid pP27867_1"/>
</dbReference>
<geneLocation type="plasmid" evidence="4">
    <name>pp27867_1</name>
</geneLocation>
<evidence type="ECO:0000313" key="3">
    <source>
        <dbReference type="EMBL" id="ANP74772.1"/>
    </source>
</evidence>
<dbReference type="PATRIC" id="fig|670052.7.peg.3966"/>
<keyword evidence="4" id="KW-1185">Reference proteome</keyword>
<proteinExistence type="predicted"/>